<gene>
    <name evidence="1" type="primary">96</name>
    <name evidence="1" type="ORF">SEA_DAREDEVIL_96</name>
</gene>
<dbReference type="RefSeq" id="YP_009807210.1">
    <property type="nucleotide sequence ID" value="NC_048021.1"/>
</dbReference>
<proteinExistence type="predicted"/>
<dbReference type="EMBL" id="MH590603">
    <property type="protein sequence ID" value="AXH70483.1"/>
    <property type="molecule type" value="Genomic_DNA"/>
</dbReference>
<evidence type="ECO:0000313" key="1">
    <source>
        <dbReference type="EMBL" id="AXH70483.1"/>
    </source>
</evidence>
<dbReference type="GeneID" id="54998086"/>
<accession>A0A345MIV2</accession>
<reference evidence="2" key="1">
    <citation type="submission" date="2018-07" db="EMBL/GenBank/DDBJ databases">
        <authorList>
            <person name="Quirk P.G."/>
            <person name="Krulwich T.A."/>
        </authorList>
    </citation>
    <scope>NUCLEOTIDE SEQUENCE [LARGE SCALE GENOMIC DNA]</scope>
</reference>
<organism evidence="1 2">
    <name type="scientific">Gordonia phage Daredevil</name>
    <dbReference type="NCBI Taxonomy" id="2283286"/>
    <lineage>
        <taxon>Viruses</taxon>
        <taxon>Duplodnaviria</taxon>
        <taxon>Heunggongvirae</taxon>
        <taxon>Uroviricota</taxon>
        <taxon>Caudoviricetes</taxon>
        <taxon>Daredevilvirus</taxon>
        <taxon>Daredevilvirus daredevil</taxon>
    </lineage>
</organism>
<name>A0A345MIV2_9CAUD</name>
<dbReference type="KEGG" id="vg:54998086"/>
<sequence length="130" mass="15048">MTEWHVGQKVWFSPGHRRRGASQDREVEITKLGRKYAYVNVIEHGKDVGFDMRTGRQKGDPNSSWLGHFITMERHLNQERERAVLGALSSRHDLVYKTARFRHEPTRHSLDTLELVLEVLDRGVASADDL</sequence>
<dbReference type="Proteomes" id="UP000257597">
    <property type="component" value="Segment"/>
</dbReference>
<dbReference type="InterPro" id="IPR056982">
    <property type="entry name" value="Phage_ProQ_C-like"/>
</dbReference>
<protein>
    <submittedName>
        <fullName evidence="1">Uncharacterized protein</fullName>
    </submittedName>
</protein>
<keyword evidence="2" id="KW-1185">Reference proteome</keyword>
<dbReference type="Pfam" id="PF24203">
    <property type="entry name" value="Phage_ProQ_C_like"/>
    <property type="match status" value="1"/>
</dbReference>
<evidence type="ECO:0000313" key="2">
    <source>
        <dbReference type="Proteomes" id="UP000257597"/>
    </source>
</evidence>